<accession>A0A4R0RN96</accession>
<sequence>MSRGTQCGAHLDPRRTQLAGAASSGTKLNLMSLTLITTGPRRFVDNPSTSMSNSSSLDFSLACQFAVLSFIVYETLLGLSREVKYIWRRKFSCITVIFVSQRWLTVLYALVILLPTPHLWVCMTSLLLLITVLTHLIQGCQTTLILRAVLEQLVNLGTAAFSTLRIWAIWQHALPPTLAVFFTSAAVPVINFYTSSQIPHSAITSEEGSCFSDYMTSHDVSRIQPLTRRLGQAARGAAIASDLLVLALTWIKTVGMWRTSRKIDGFRPTLSMLLIRDGTLYFGVLLIMNLLALLPTNAVQNNSGAFILNSFIVITDAISASMVARFILDLRSVNNEDLRGFRTTTTSLNFGAYTGNIGAPLGDSMWTTDPAEDIANECHEQSENEVVLFGVVSELKVGVIPPETAMAVEERLCR</sequence>
<dbReference type="EMBL" id="RWJN01000187">
    <property type="protein sequence ID" value="TCD65328.1"/>
    <property type="molecule type" value="Genomic_DNA"/>
</dbReference>
<evidence type="ECO:0000256" key="1">
    <source>
        <dbReference type="SAM" id="Phobius"/>
    </source>
</evidence>
<keyword evidence="1" id="KW-1133">Transmembrane helix</keyword>
<dbReference type="Proteomes" id="UP000292702">
    <property type="component" value="Unassembled WGS sequence"/>
</dbReference>
<dbReference type="Pfam" id="PF20151">
    <property type="entry name" value="DUF6533"/>
    <property type="match status" value="1"/>
</dbReference>
<organism evidence="3 4">
    <name type="scientific">Steccherinum ochraceum</name>
    <dbReference type="NCBI Taxonomy" id="92696"/>
    <lineage>
        <taxon>Eukaryota</taxon>
        <taxon>Fungi</taxon>
        <taxon>Dikarya</taxon>
        <taxon>Basidiomycota</taxon>
        <taxon>Agaricomycotina</taxon>
        <taxon>Agaricomycetes</taxon>
        <taxon>Polyporales</taxon>
        <taxon>Steccherinaceae</taxon>
        <taxon>Steccherinum</taxon>
    </lineage>
</organism>
<evidence type="ECO:0000313" key="4">
    <source>
        <dbReference type="Proteomes" id="UP000292702"/>
    </source>
</evidence>
<protein>
    <recommendedName>
        <fullName evidence="2">DUF6533 domain-containing protein</fullName>
    </recommendedName>
</protein>
<keyword evidence="1" id="KW-0472">Membrane</keyword>
<dbReference type="InterPro" id="IPR045340">
    <property type="entry name" value="DUF6533"/>
</dbReference>
<evidence type="ECO:0000313" key="3">
    <source>
        <dbReference type="EMBL" id="TCD65328.1"/>
    </source>
</evidence>
<feature type="transmembrane region" description="Helical" evidence="1">
    <location>
        <begin position="118"/>
        <end position="137"/>
    </location>
</feature>
<dbReference type="AlphaFoldDB" id="A0A4R0RN96"/>
<evidence type="ECO:0000259" key="2">
    <source>
        <dbReference type="Pfam" id="PF20151"/>
    </source>
</evidence>
<reference evidence="3 4" key="1">
    <citation type="submission" date="2018-11" db="EMBL/GenBank/DDBJ databases">
        <title>Genome assembly of Steccherinum ochraceum LE-BIN_3174, the white-rot fungus of the Steccherinaceae family (The Residual Polyporoid clade, Polyporales, Basidiomycota).</title>
        <authorList>
            <person name="Fedorova T.V."/>
            <person name="Glazunova O.A."/>
            <person name="Landesman E.O."/>
            <person name="Moiseenko K.V."/>
            <person name="Psurtseva N.V."/>
            <person name="Savinova O.S."/>
            <person name="Shakhova N.V."/>
            <person name="Tyazhelova T.V."/>
            <person name="Vasina D.V."/>
        </authorList>
    </citation>
    <scope>NUCLEOTIDE SEQUENCE [LARGE SCALE GENOMIC DNA]</scope>
    <source>
        <strain evidence="3 4">LE-BIN_3174</strain>
    </source>
</reference>
<keyword evidence="4" id="KW-1185">Reference proteome</keyword>
<feature type="transmembrane region" description="Helical" evidence="1">
    <location>
        <begin position="91"/>
        <end position="112"/>
    </location>
</feature>
<comment type="caution">
    <text evidence="3">The sequence shown here is derived from an EMBL/GenBank/DDBJ whole genome shotgun (WGS) entry which is preliminary data.</text>
</comment>
<dbReference type="OrthoDB" id="2802397at2759"/>
<keyword evidence="1" id="KW-0812">Transmembrane</keyword>
<feature type="domain" description="DUF6533" evidence="2">
    <location>
        <begin position="63"/>
        <end position="107"/>
    </location>
</feature>
<feature type="transmembrane region" description="Helical" evidence="1">
    <location>
        <begin position="233"/>
        <end position="251"/>
    </location>
</feature>
<gene>
    <name evidence="3" type="ORF">EIP91_002814</name>
</gene>
<feature type="transmembrane region" description="Helical" evidence="1">
    <location>
        <begin position="306"/>
        <end position="328"/>
    </location>
</feature>
<proteinExistence type="predicted"/>
<feature type="transmembrane region" description="Helical" evidence="1">
    <location>
        <begin position="272"/>
        <end position="294"/>
    </location>
</feature>
<name>A0A4R0RN96_9APHY</name>